<keyword evidence="2" id="KW-1185">Reference proteome</keyword>
<name>A0A1I7BS34_9HYPH</name>
<dbReference type="Proteomes" id="UP000183371">
    <property type="component" value="Unassembled WGS sequence"/>
</dbReference>
<reference evidence="2" key="1">
    <citation type="submission" date="2016-10" db="EMBL/GenBank/DDBJ databases">
        <authorList>
            <person name="Varghese N."/>
            <person name="Submissions S."/>
        </authorList>
    </citation>
    <scope>NUCLEOTIDE SEQUENCE [LARGE SCALE GENOMIC DNA]</scope>
    <source>
        <strain evidence="2">DSM 17465</strain>
    </source>
</reference>
<accession>A0A1I7BS34</accession>
<organism evidence="1 2">
    <name type="scientific">Pseudovibrio denitrificans</name>
    <dbReference type="NCBI Taxonomy" id="258256"/>
    <lineage>
        <taxon>Bacteria</taxon>
        <taxon>Pseudomonadati</taxon>
        <taxon>Pseudomonadota</taxon>
        <taxon>Alphaproteobacteria</taxon>
        <taxon>Hyphomicrobiales</taxon>
        <taxon>Stappiaceae</taxon>
        <taxon>Pseudovibrio</taxon>
    </lineage>
</organism>
<proteinExistence type="predicted"/>
<sequence>MSVSVSLIGKKITYFFNQLKFLKEQRFISALFIWGAPACCAAF</sequence>
<evidence type="ECO:0000313" key="2">
    <source>
        <dbReference type="Proteomes" id="UP000183371"/>
    </source>
</evidence>
<dbReference type="EMBL" id="FPBD01000004">
    <property type="protein sequence ID" value="SFT89990.1"/>
    <property type="molecule type" value="Genomic_DNA"/>
</dbReference>
<gene>
    <name evidence="1" type="ORF">SAMN05444141_104242</name>
</gene>
<evidence type="ECO:0000313" key="1">
    <source>
        <dbReference type="EMBL" id="SFT89990.1"/>
    </source>
</evidence>
<dbReference type="AlphaFoldDB" id="A0A1I7BS34"/>
<protein>
    <submittedName>
        <fullName evidence="1">Uncharacterized protein</fullName>
    </submittedName>
</protein>